<dbReference type="OrthoDB" id="25744at2"/>
<organism evidence="3 4">
    <name type="scientific">Eubacterium aggregans</name>
    <dbReference type="NCBI Taxonomy" id="81409"/>
    <lineage>
        <taxon>Bacteria</taxon>
        <taxon>Bacillati</taxon>
        <taxon>Bacillota</taxon>
        <taxon>Clostridia</taxon>
        <taxon>Eubacteriales</taxon>
        <taxon>Eubacteriaceae</taxon>
        <taxon>Eubacterium</taxon>
    </lineage>
</organism>
<evidence type="ECO:0000256" key="1">
    <source>
        <dbReference type="ARBA" id="ARBA00022723"/>
    </source>
</evidence>
<dbReference type="RefSeq" id="WP_090304088.1">
    <property type="nucleotide sequence ID" value="NZ_FNRK01000001.1"/>
</dbReference>
<dbReference type="PANTHER" id="PTHR35848:SF6">
    <property type="entry name" value="CUPIN TYPE-2 DOMAIN-CONTAINING PROTEIN"/>
    <property type="match status" value="1"/>
</dbReference>
<sequence>MKVMTPENMTTLLREDGVAMTALFSESSATMGHAVFPPGTVVPFAAHDADEYSYILSGEVKCKTEDGVVTTMTAGCSGFIPAGESHSSYNDSDADCVLVWMLVGTSKA</sequence>
<dbReference type="InterPro" id="IPR011051">
    <property type="entry name" value="RmlC_Cupin_sf"/>
</dbReference>
<protein>
    <submittedName>
        <fullName evidence="3">Cupin domain-containing protein</fullName>
    </submittedName>
</protein>
<evidence type="ECO:0000313" key="4">
    <source>
        <dbReference type="Proteomes" id="UP000199394"/>
    </source>
</evidence>
<dbReference type="STRING" id="81409.SAMN04515656_10199"/>
<dbReference type="InterPro" id="IPR051610">
    <property type="entry name" value="GPI/OXD"/>
</dbReference>
<dbReference type="InterPro" id="IPR013096">
    <property type="entry name" value="Cupin_2"/>
</dbReference>
<dbReference type="CDD" id="cd02208">
    <property type="entry name" value="cupin_RmlC-like"/>
    <property type="match status" value="1"/>
</dbReference>
<keyword evidence="1" id="KW-0479">Metal-binding</keyword>
<dbReference type="Pfam" id="PF07883">
    <property type="entry name" value="Cupin_2"/>
    <property type="match status" value="1"/>
</dbReference>
<keyword evidence="4" id="KW-1185">Reference proteome</keyword>
<dbReference type="SUPFAM" id="SSF51182">
    <property type="entry name" value="RmlC-like cupins"/>
    <property type="match status" value="1"/>
</dbReference>
<accession>A0A1H3WV16</accession>
<dbReference type="AlphaFoldDB" id="A0A1H3WV16"/>
<dbReference type="EMBL" id="FNRK01000001">
    <property type="protein sequence ID" value="SDZ90979.1"/>
    <property type="molecule type" value="Genomic_DNA"/>
</dbReference>
<proteinExistence type="predicted"/>
<feature type="domain" description="Cupin type-2" evidence="2">
    <location>
        <begin position="33"/>
        <end position="101"/>
    </location>
</feature>
<dbReference type="GO" id="GO:0046872">
    <property type="term" value="F:metal ion binding"/>
    <property type="evidence" value="ECO:0007669"/>
    <property type="project" value="UniProtKB-KW"/>
</dbReference>
<dbReference type="Proteomes" id="UP000199394">
    <property type="component" value="Unassembled WGS sequence"/>
</dbReference>
<dbReference type="InterPro" id="IPR014710">
    <property type="entry name" value="RmlC-like_jellyroll"/>
</dbReference>
<reference evidence="3 4" key="1">
    <citation type="submission" date="2016-10" db="EMBL/GenBank/DDBJ databases">
        <authorList>
            <person name="de Groot N.N."/>
        </authorList>
    </citation>
    <scope>NUCLEOTIDE SEQUENCE [LARGE SCALE GENOMIC DNA]</scope>
    <source>
        <strain evidence="3 4">SR12</strain>
    </source>
</reference>
<evidence type="ECO:0000313" key="3">
    <source>
        <dbReference type="EMBL" id="SDZ90979.1"/>
    </source>
</evidence>
<name>A0A1H3WV16_9FIRM</name>
<evidence type="ECO:0000259" key="2">
    <source>
        <dbReference type="Pfam" id="PF07883"/>
    </source>
</evidence>
<dbReference type="Gene3D" id="2.60.120.10">
    <property type="entry name" value="Jelly Rolls"/>
    <property type="match status" value="1"/>
</dbReference>
<gene>
    <name evidence="3" type="ORF">SAMN04515656_10199</name>
</gene>
<dbReference type="PANTHER" id="PTHR35848">
    <property type="entry name" value="OXALATE-BINDING PROTEIN"/>
    <property type="match status" value="1"/>
</dbReference>